<dbReference type="Pfam" id="PF00188">
    <property type="entry name" value="CAP"/>
    <property type="match status" value="1"/>
</dbReference>
<dbReference type="InterPro" id="IPR014044">
    <property type="entry name" value="CAP_dom"/>
</dbReference>
<dbReference type="CDD" id="cd05379">
    <property type="entry name" value="CAP_bacterial"/>
    <property type="match status" value="1"/>
</dbReference>
<accession>A0A1V9ZQV0</accession>
<reference evidence="3 4" key="1">
    <citation type="journal article" date="2014" name="Genome Biol. Evol.">
        <title>The secreted proteins of Achlya hypogyna and Thraustotheca clavata identify the ancestral oomycete secretome and reveal gene acquisitions by horizontal gene transfer.</title>
        <authorList>
            <person name="Misner I."/>
            <person name="Blouin N."/>
            <person name="Leonard G."/>
            <person name="Richards T.A."/>
            <person name="Lane C.E."/>
        </authorList>
    </citation>
    <scope>NUCLEOTIDE SEQUENCE [LARGE SCALE GENOMIC DNA]</scope>
    <source>
        <strain evidence="3 4">ATCC 34112</strain>
    </source>
</reference>
<organism evidence="3 4">
    <name type="scientific">Thraustotheca clavata</name>
    <dbReference type="NCBI Taxonomy" id="74557"/>
    <lineage>
        <taxon>Eukaryota</taxon>
        <taxon>Sar</taxon>
        <taxon>Stramenopiles</taxon>
        <taxon>Oomycota</taxon>
        <taxon>Saprolegniomycetes</taxon>
        <taxon>Saprolegniales</taxon>
        <taxon>Achlyaceae</taxon>
        <taxon>Thraustotheca</taxon>
    </lineage>
</organism>
<proteinExistence type="predicted"/>
<comment type="caution">
    <text evidence="3">The sequence shown here is derived from an EMBL/GenBank/DDBJ whole genome shotgun (WGS) entry which is preliminary data.</text>
</comment>
<evidence type="ECO:0000313" key="3">
    <source>
        <dbReference type="EMBL" id="OQS00341.1"/>
    </source>
</evidence>
<protein>
    <recommendedName>
        <fullName evidence="2">SCP domain-containing protein</fullName>
    </recommendedName>
</protein>
<dbReference type="EMBL" id="JNBS01001710">
    <property type="protein sequence ID" value="OQS00341.1"/>
    <property type="molecule type" value="Genomic_DNA"/>
</dbReference>
<dbReference type="OrthoDB" id="568194at2759"/>
<dbReference type="PANTHER" id="PTHR31157:SF1">
    <property type="entry name" value="SCP DOMAIN-CONTAINING PROTEIN"/>
    <property type="match status" value="1"/>
</dbReference>
<evidence type="ECO:0000256" key="1">
    <source>
        <dbReference type="SAM" id="MobiDB-lite"/>
    </source>
</evidence>
<dbReference type="Proteomes" id="UP000243217">
    <property type="component" value="Unassembled WGS sequence"/>
</dbReference>
<sequence length="330" mass="35564">MGGAVSSDIITATDDATLINLMKEAMKKDPARIERLIAAARDGSKADNAKEPAQTNKAEAKNSNSNSIAVDIAAEINTLRTNPKIYIGYCEEMLKNFEGKILTIPSEGIRLQTEEGGSAVEDCIAYLKQESPIHELALIDNLSKAAQDHANDLGENGTVSHTGQDGSSMVQRLDRYGEWKGSVGELLAFGLTKPRNIVLQLLIDDGVPTRDDRLSLLDNKFTTIGIGVNQHKFQKSVCVLDLSGGFGPLVEKLKEPKKVTIKGELTPEVELILQSIPFDELKVEVRSILAHSPTQSVTLDYKPGSIEVTVTNPDGSSQIKSGTWGVAAPS</sequence>
<feature type="domain" description="SCP" evidence="2">
    <location>
        <begin position="125"/>
        <end position="239"/>
    </location>
</feature>
<gene>
    <name evidence="3" type="ORF">THRCLA_06000</name>
</gene>
<keyword evidence="4" id="KW-1185">Reference proteome</keyword>
<dbReference type="AlphaFoldDB" id="A0A1V9ZQV0"/>
<evidence type="ECO:0000259" key="2">
    <source>
        <dbReference type="Pfam" id="PF00188"/>
    </source>
</evidence>
<evidence type="ECO:0000313" key="4">
    <source>
        <dbReference type="Proteomes" id="UP000243217"/>
    </source>
</evidence>
<dbReference type="Gene3D" id="3.40.33.10">
    <property type="entry name" value="CAP"/>
    <property type="match status" value="1"/>
</dbReference>
<name>A0A1V9ZQV0_9STRA</name>
<dbReference type="InterPro" id="IPR035940">
    <property type="entry name" value="CAP_sf"/>
</dbReference>
<feature type="region of interest" description="Disordered" evidence="1">
    <location>
        <begin position="42"/>
        <end position="64"/>
    </location>
</feature>
<dbReference type="PANTHER" id="PTHR31157">
    <property type="entry name" value="SCP DOMAIN-CONTAINING PROTEIN"/>
    <property type="match status" value="1"/>
</dbReference>